<proteinExistence type="predicted"/>
<comment type="caution">
    <text evidence="1">The sequence shown here is derived from an EMBL/GenBank/DDBJ whole genome shotgun (WGS) entry which is preliminary data.</text>
</comment>
<reference evidence="2" key="1">
    <citation type="submission" date="2018-03" db="EMBL/GenBank/DDBJ databases">
        <title>Ecological and genomic features of two cosmopolitan and abundant freshwater picocyanobacteria.</title>
        <authorList>
            <person name="Cabello-Yeves P.J."/>
            <person name="Picazo A."/>
            <person name="Camacho A."/>
            <person name="Callieri C."/>
            <person name="Rosselli R."/>
            <person name="Roda-Garcia J."/>
            <person name="Coutinho F.H."/>
            <person name="Rodriguez-Valera F."/>
        </authorList>
    </citation>
    <scope>NUCLEOTIDE SEQUENCE [LARGE SCALE GENOMIC DNA]</scope>
    <source>
        <strain evidence="2">Tous</strain>
    </source>
</reference>
<dbReference type="Proteomes" id="UP000240206">
    <property type="component" value="Unassembled WGS sequence"/>
</dbReference>
<dbReference type="Gene3D" id="3.40.50.2000">
    <property type="entry name" value="Glycogen Phosphorylase B"/>
    <property type="match status" value="1"/>
</dbReference>
<dbReference type="PANTHER" id="PTHR46656">
    <property type="entry name" value="PUTATIVE-RELATED"/>
    <property type="match status" value="1"/>
</dbReference>
<dbReference type="CDD" id="cd01635">
    <property type="entry name" value="Glycosyltransferase_GTB-type"/>
    <property type="match status" value="1"/>
</dbReference>
<sequence>MTRVNGVNLIGHAYAEIGLGEDLRMVARSLLGANIPFKVINVPLVNDLREGNLFLKPWEKPLDQSPFKTSIFCLTPDKQEAFLLQNNDNFFQGQYLIGAWPWELYRWPTEMNHYLSTVDELWANSRHIEKAWTTCSHPAKPPIHWLPAAAKAPSQSPFNSEKAARKHFGIPEAKFVLICAFDLLSGYQRKNPLGAVKAFKQAFDTAGFNAQDDACLILKTHSLRSFLGPWENLKQEVANDPRIQIIETTYPADQSIELLRCCNGLLSLHRAEGFGRIIAESMILGLDIIATAYSGNSDYMQGENVYPISYRLGPVGRINSLLDSEMQIWAEPDLENAAFQIGASYQKYRGRMNSIRPWPSFCPMAQAKLSAREAGKRYKKRLNQIWSELRQQANQGPIAPARRADLSHGPHCLPPIA</sequence>
<organism evidence="1 2">
    <name type="scientific">Synechococcus lacustris str. Tous</name>
    <dbReference type="NCBI Taxonomy" id="1910958"/>
    <lineage>
        <taxon>Bacteria</taxon>
        <taxon>Bacillati</taxon>
        <taxon>Cyanobacteriota</taxon>
        <taxon>Cyanophyceae</taxon>
        <taxon>Synechococcales</taxon>
        <taxon>Synechococcaceae</taxon>
        <taxon>Synechococcus</taxon>
    </lineage>
</organism>
<evidence type="ECO:0000313" key="1">
    <source>
        <dbReference type="EMBL" id="PSI01050.1"/>
    </source>
</evidence>
<keyword evidence="2" id="KW-1185">Reference proteome</keyword>
<dbReference type="PANTHER" id="PTHR46656:SF3">
    <property type="entry name" value="PUTATIVE-RELATED"/>
    <property type="match status" value="1"/>
</dbReference>
<protein>
    <recommendedName>
        <fullName evidence="3">Glycosyl transferase family 1 domain-containing protein</fullName>
    </recommendedName>
</protein>
<dbReference type="SUPFAM" id="SSF53756">
    <property type="entry name" value="UDP-Glycosyltransferase/glycogen phosphorylase"/>
    <property type="match status" value="1"/>
</dbReference>
<dbReference type="AlphaFoldDB" id="A0A2P7ECW0"/>
<name>A0A2P7ECW0_9SYNE</name>
<dbReference type="EMBL" id="PXVC01000053">
    <property type="protein sequence ID" value="PSI01050.1"/>
    <property type="molecule type" value="Genomic_DNA"/>
</dbReference>
<evidence type="ECO:0000313" key="2">
    <source>
        <dbReference type="Proteomes" id="UP000240206"/>
    </source>
</evidence>
<accession>A0A2P7ECW0</accession>
<evidence type="ECO:0008006" key="3">
    <source>
        <dbReference type="Google" id="ProtNLM"/>
    </source>
</evidence>
<dbReference type="RefSeq" id="WP_106500485.1">
    <property type="nucleotide sequence ID" value="NZ_PXVC01000053.1"/>
</dbReference>
<gene>
    <name evidence="1" type="ORF">C7K08_09970</name>
</gene>